<dbReference type="PROSITE" id="PS50994">
    <property type="entry name" value="INTEGRASE"/>
    <property type="match status" value="1"/>
</dbReference>
<dbReference type="Proteomes" id="UP000031668">
    <property type="component" value="Unassembled WGS sequence"/>
</dbReference>
<gene>
    <name evidence="2" type="ORF">RF11_09070</name>
</gene>
<dbReference type="Gene3D" id="3.30.420.10">
    <property type="entry name" value="Ribonuclease H-like superfamily/Ribonuclease H"/>
    <property type="match status" value="1"/>
</dbReference>
<dbReference type="InterPro" id="IPR050951">
    <property type="entry name" value="Retrovirus_Pol_polyprotein"/>
</dbReference>
<dbReference type="PANTHER" id="PTHR37984:SF5">
    <property type="entry name" value="PROTEIN NYNRIN-LIKE"/>
    <property type="match status" value="1"/>
</dbReference>
<reference evidence="2 3" key="1">
    <citation type="journal article" date="2014" name="Genome Biol. Evol.">
        <title>The genome of the myxosporean Thelohanellus kitauei shows adaptations to nutrient acquisition within its fish host.</title>
        <authorList>
            <person name="Yang Y."/>
            <person name="Xiong J."/>
            <person name="Zhou Z."/>
            <person name="Huo F."/>
            <person name="Miao W."/>
            <person name="Ran C."/>
            <person name="Liu Y."/>
            <person name="Zhang J."/>
            <person name="Feng J."/>
            <person name="Wang M."/>
            <person name="Wang M."/>
            <person name="Wang L."/>
            <person name="Yao B."/>
        </authorList>
    </citation>
    <scope>NUCLEOTIDE SEQUENCE [LARGE SCALE GENOMIC DNA]</scope>
    <source>
        <strain evidence="2">Wuqing</strain>
    </source>
</reference>
<organism evidence="2 3">
    <name type="scientific">Thelohanellus kitauei</name>
    <name type="common">Myxosporean</name>
    <dbReference type="NCBI Taxonomy" id="669202"/>
    <lineage>
        <taxon>Eukaryota</taxon>
        <taxon>Metazoa</taxon>
        <taxon>Cnidaria</taxon>
        <taxon>Myxozoa</taxon>
        <taxon>Myxosporea</taxon>
        <taxon>Bivalvulida</taxon>
        <taxon>Platysporina</taxon>
        <taxon>Myxobolidae</taxon>
        <taxon>Thelohanellus</taxon>
    </lineage>
</organism>
<dbReference type="OrthoDB" id="8057451at2759"/>
<dbReference type="EMBL" id="JWZT01005622">
    <property type="protein sequence ID" value="KII60435.1"/>
    <property type="molecule type" value="Genomic_DNA"/>
</dbReference>
<evidence type="ECO:0000259" key="1">
    <source>
        <dbReference type="PROSITE" id="PS50994"/>
    </source>
</evidence>
<dbReference type="GO" id="GO:0015074">
    <property type="term" value="P:DNA integration"/>
    <property type="evidence" value="ECO:0007669"/>
    <property type="project" value="InterPro"/>
</dbReference>
<feature type="domain" description="Integrase catalytic" evidence="1">
    <location>
        <begin position="1"/>
        <end position="94"/>
    </location>
</feature>
<proteinExistence type="predicted"/>
<evidence type="ECO:0000313" key="2">
    <source>
        <dbReference type="EMBL" id="KII60435.1"/>
    </source>
</evidence>
<dbReference type="PANTHER" id="PTHR37984">
    <property type="entry name" value="PROTEIN CBG26694"/>
    <property type="match status" value="1"/>
</dbReference>
<evidence type="ECO:0000313" key="3">
    <source>
        <dbReference type="Proteomes" id="UP000031668"/>
    </source>
</evidence>
<dbReference type="AlphaFoldDB" id="A0A0C2M069"/>
<sequence>MSNHIIFRQRTTFSSQLFKSWCQKFGIQNLFAPRYHPESNGQAERFVQIFNNFVLKSMYEGLSLNDLVFHFLLTNQSTPVERGRSPSELLHGRQTRNFLEVSAGKPAFIPADNSKFNTGDLVWLREYGKTHRSESGQVIERLGSSLYNVVAGGKRYRRHQHQLKKRFGNGGNPKAVFDVTYSEIYCENSEETQNSKD</sequence>
<dbReference type="GO" id="GO:0003676">
    <property type="term" value="F:nucleic acid binding"/>
    <property type="evidence" value="ECO:0007669"/>
    <property type="project" value="InterPro"/>
</dbReference>
<accession>A0A0C2M069</accession>
<dbReference type="InterPro" id="IPR001584">
    <property type="entry name" value="Integrase_cat-core"/>
</dbReference>
<name>A0A0C2M069_THEKT</name>
<protein>
    <recommendedName>
        <fullName evidence="1">Integrase catalytic domain-containing protein</fullName>
    </recommendedName>
</protein>
<dbReference type="InterPro" id="IPR012337">
    <property type="entry name" value="RNaseH-like_sf"/>
</dbReference>
<keyword evidence="3" id="KW-1185">Reference proteome</keyword>
<comment type="caution">
    <text evidence="2">The sequence shown here is derived from an EMBL/GenBank/DDBJ whole genome shotgun (WGS) entry which is preliminary data.</text>
</comment>
<dbReference type="InterPro" id="IPR036397">
    <property type="entry name" value="RNaseH_sf"/>
</dbReference>
<dbReference type="SUPFAM" id="SSF53098">
    <property type="entry name" value="Ribonuclease H-like"/>
    <property type="match status" value="1"/>
</dbReference>